<evidence type="ECO:0000313" key="2">
    <source>
        <dbReference type="EMBL" id="GCE12532.1"/>
    </source>
</evidence>
<dbReference type="AlphaFoldDB" id="A0A402A0E7"/>
<dbReference type="RefSeq" id="WP_126580143.1">
    <property type="nucleotide sequence ID" value="NZ_BIFR01000001.1"/>
</dbReference>
<proteinExistence type="predicted"/>
<evidence type="ECO:0000256" key="1">
    <source>
        <dbReference type="SAM" id="MobiDB-lite"/>
    </source>
</evidence>
<sequence length="62" mass="6920">MSQKGSIMTSETYKLPFSLWYATLQPPVSMDDQNETVGAETEVQTGRDGTVRTDMEEDADTE</sequence>
<feature type="region of interest" description="Disordered" evidence="1">
    <location>
        <begin position="28"/>
        <end position="62"/>
    </location>
</feature>
<dbReference type="EMBL" id="BIFR01000001">
    <property type="protein sequence ID" value="GCE12532.1"/>
    <property type="molecule type" value="Genomic_DNA"/>
</dbReference>
<name>A0A402A0E7_9CHLR</name>
<accession>A0A402A0E7</accession>
<reference evidence="3" key="1">
    <citation type="submission" date="2018-12" db="EMBL/GenBank/DDBJ databases">
        <title>Tengunoibacter tsumagoiensis gen. nov., sp. nov., Dictyobacter kobayashii sp. nov., D. alpinus sp. nov., and D. joshuensis sp. nov. and description of Dictyobacteraceae fam. nov. within the order Ktedonobacterales isolated from Tengu-no-mugimeshi.</title>
        <authorList>
            <person name="Wang C.M."/>
            <person name="Zheng Y."/>
            <person name="Sakai Y."/>
            <person name="Toyoda A."/>
            <person name="Minakuchi Y."/>
            <person name="Abe K."/>
            <person name="Yokota A."/>
            <person name="Yabe S."/>
        </authorList>
    </citation>
    <scope>NUCLEOTIDE SEQUENCE [LARGE SCALE GENOMIC DNA]</scope>
    <source>
        <strain evidence="3">Uno3</strain>
    </source>
</reference>
<organism evidence="2 3">
    <name type="scientific">Tengunoibacter tsumagoiensis</name>
    <dbReference type="NCBI Taxonomy" id="2014871"/>
    <lineage>
        <taxon>Bacteria</taxon>
        <taxon>Bacillati</taxon>
        <taxon>Chloroflexota</taxon>
        <taxon>Ktedonobacteria</taxon>
        <taxon>Ktedonobacterales</taxon>
        <taxon>Dictyobacteraceae</taxon>
        <taxon>Tengunoibacter</taxon>
    </lineage>
</organism>
<keyword evidence="3" id="KW-1185">Reference proteome</keyword>
<gene>
    <name evidence="2" type="ORF">KTT_23910</name>
</gene>
<protein>
    <submittedName>
        <fullName evidence="2">Uncharacterized protein</fullName>
    </submittedName>
</protein>
<dbReference type="Proteomes" id="UP000287352">
    <property type="component" value="Unassembled WGS sequence"/>
</dbReference>
<evidence type="ECO:0000313" key="3">
    <source>
        <dbReference type="Proteomes" id="UP000287352"/>
    </source>
</evidence>
<comment type="caution">
    <text evidence="2">The sequence shown here is derived from an EMBL/GenBank/DDBJ whole genome shotgun (WGS) entry which is preliminary data.</text>
</comment>